<evidence type="ECO:0000256" key="1">
    <source>
        <dbReference type="SAM" id="Phobius"/>
    </source>
</evidence>
<evidence type="ECO:0000313" key="2">
    <source>
        <dbReference type="EMBL" id="WVZ25995.1"/>
    </source>
</evidence>
<dbReference type="EMBL" id="CP144700">
    <property type="protein sequence ID" value="WVZ25995.1"/>
    <property type="molecule type" value="Genomic_DNA"/>
</dbReference>
<keyword evidence="3" id="KW-1185">Reference proteome</keyword>
<dbReference type="Proteomes" id="UP001374535">
    <property type="component" value="Chromosome 1"/>
</dbReference>
<name>A0AAQ3PCI8_VIGMU</name>
<evidence type="ECO:0000313" key="3">
    <source>
        <dbReference type="Proteomes" id="UP001374535"/>
    </source>
</evidence>
<keyword evidence="1" id="KW-1133">Transmembrane helix</keyword>
<keyword evidence="1" id="KW-0812">Transmembrane</keyword>
<proteinExistence type="predicted"/>
<protein>
    <submittedName>
        <fullName evidence="2">Uncharacterized protein</fullName>
    </submittedName>
</protein>
<dbReference type="AlphaFoldDB" id="A0AAQ3PCI8"/>
<organism evidence="2 3">
    <name type="scientific">Vigna mungo</name>
    <name type="common">Black gram</name>
    <name type="synonym">Phaseolus mungo</name>
    <dbReference type="NCBI Taxonomy" id="3915"/>
    <lineage>
        <taxon>Eukaryota</taxon>
        <taxon>Viridiplantae</taxon>
        <taxon>Streptophyta</taxon>
        <taxon>Embryophyta</taxon>
        <taxon>Tracheophyta</taxon>
        <taxon>Spermatophyta</taxon>
        <taxon>Magnoliopsida</taxon>
        <taxon>eudicotyledons</taxon>
        <taxon>Gunneridae</taxon>
        <taxon>Pentapetalae</taxon>
        <taxon>rosids</taxon>
        <taxon>fabids</taxon>
        <taxon>Fabales</taxon>
        <taxon>Fabaceae</taxon>
        <taxon>Papilionoideae</taxon>
        <taxon>50 kb inversion clade</taxon>
        <taxon>NPAAA clade</taxon>
        <taxon>indigoferoid/millettioid clade</taxon>
        <taxon>Phaseoleae</taxon>
        <taxon>Vigna</taxon>
    </lineage>
</organism>
<accession>A0AAQ3PCI8</accession>
<sequence>MLGTEAHKGSLSHIQCVVQHQLSICMIAASPADMISFLYVSLFFLVWTLVECFLHHYHQKTFSLLLFLHQLTQIPFPNSHNFLQHLLPLFLVLQTHDHPFLVFQDC</sequence>
<feature type="transmembrane region" description="Helical" evidence="1">
    <location>
        <begin position="36"/>
        <end position="54"/>
    </location>
</feature>
<gene>
    <name evidence="2" type="ORF">V8G54_004539</name>
</gene>
<keyword evidence="1" id="KW-0472">Membrane</keyword>
<reference evidence="2 3" key="1">
    <citation type="journal article" date="2023" name="Life. Sci Alliance">
        <title>Evolutionary insights into 3D genome organization and epigenetic landscape of Vigna mungo.</title>
        <authorList>
            <person name="Junaid A."/>
            <person name="Singh B."/>
            <person name="Bhatia S."/>
        </authorList>
    </citation>
    <scope>NUCLEOTIDE SEQUENCE [LARGE SCALE GENOMIC DNA]</scope>
    <source>
        <strain evidence="2">Urdbean</strain>
    </source>
</reference>